<evidence type="ECO:0008006" key="4">
    <source>
        <dbReference type="Google" id="ProtNLM"/>
    </source>
</evidence>
<dbReference type="EMBL" id="CP147404">
    <property type="protein sequence ID" value="WXB93642.1"/>
    <property type="molecule type" value="Genomic_DNA"/>
</dbReference>
<feature type="transmembrane region" description="Helical" evidence="1">
    <location>
        <begin position="90"/>
        <end position="111"/>
    </location>
</feature>
<sequence length="196" mass="22635">MKLFLCALFFSVIGYYSYQFIRVLLKMNQNAVCPITDEELQALRTYPERAVSFPAFSKQKGGIILYSFVLLFVLIMFILGLFMKGFDWSFFLLIFLPFTYSDNLLNMFAVVEDGVLSGNHFIPWGKIKSFQFVPITMDHRFYGFDKEVNAGYELIIKTKLFSTSCIVTSDEMKEKLTVILNEHVAVELKESVVKES</sequence>
<keyword evidence="3" id="KW-1185">Reference proteome</keyword>
<reference evidence="2 3" key="1">
    <citation type="submission" date="2024-02" db="EMBL/GenBank/DDBJ databases">
        <title>Seven novel Bacillus-like species.</title>
        <authorList>
            <person name="Liu G."/>
        </authorList>
    </citation>
    <scope>NUCLEOTIDE SEQUENCE [LARGE SCALE GENOMIC DNA]</scope>
    <source>
        <strain evidence="2 3">FJAT-52991</strain>
    </source>
</reference>
<keyword evidence="1" id="KW-0472">Membrane</keyword>
<evidence type="ECO:0000313" key="3">
    <source>
        <dbReference type="Proteomes" id="UP001387364"/>
    </source>
</evidence>
<feature type="transmembrane region" description="Helical" evidence="1">
    <location>
        <begin position="63"/>
        <end position="83"/>
    </location>
</feature>
<proteinExistence type="predicted"/>
<name>A0ABZ2N7F7_9BACI</name>
<keyword evidence="1" id="KW-1133">Transmembrane helix</keyword>
<keyword evidence="1" id="KW-0812">Transmembrane</keyword>
<evidence type="ECO:0000313" key="2">
    <source>
        <dbReference type="EMBL" id="WXB93642.1"/>
    </source>
</evidence>
<gene>
    <name evidence="2" type="ORF">WDJ61_03045</name>
</gene>
<protein>
    <recommendedName>
        <fullName evidence="4">DUF5673 domain-containing protein</fullName>
    </recommendedName>
</protein>
<dbReference type="RefSeq" id="WP_338753053.1">
    <property type="nucleotide sequence ID" value="NZ_CP147404.1"/>
</dbReference>
<dbReference type="Proteomes" id="UP001387364">
    <property type="component" value="Chromosome"/>
</dbReference>
<organism evidence="2 3">
    <name type="scientific">Bacillus kandeliae</name>
    <dbReference type="NCBI Taxonomy" id="3129297"/>
    <lineage>
        <taxon>Bacteria</taxon>
        <taxon>Bacillati</taxon>
        <taxon>Bacillota</taxon>
        <taxon>Bacilli</taxon>
        <taxon>Bacillales</taxon>
        <taxon>Bacillaceae</taxon>
        <taxon>Bacillus</taxon>
    </lineage>
</organism>
<evidence type="ECO:0000256" key="1">
    <source>
        <dbReference type="SAM" id="Phobius"/>
    </source>
</evidence>
<accession>A0ABZ2N7F7</accession>